<reference evidence="5" key="2">
    <citation type="submission" date="2015-11" db="EMBL/GenBank/DDBJ databases">
        <authorList>
            <person name="Anvar S.Y."/>
        </authorList>
    </citation>
    <scope>NUCLEOTIDE SEQUENCE [LARGE SCALE GENOMIC DNA]</scope>
</reference>
<dbReference type="EMBL" id="LN907858">
    <property type="protein sequence ID" value="CUU39451.1"/>
    <property type="molecule type" value="Genomic_DNA"/>
</dbReference>
<dbReference type="OrthoDB" id="156858at2"/>
<dbReference type="KEGG" id="hty:BN2458_PEG0565"/>
<protein>
    <submittedName>
        <fullName evidence="2">Uncharacterized protein</fullName>
    </submittedName>
</protein>
<keyword evidence="4" id="KW-1185">Reference proteome</keyword>
<evidence type="ECO:0000256" key="1">
    <source>
        <dbReference type="SAM" id="Phobius"/>
    </source>
</evidence>
<gene>
    <name evidence="2" type="ORF">BN2458_PEG0565</name>
    <name evidence="3" type="ORF">LS75_000455</name>
</gene>
<feature type="transmembrane region" description="Helical" evidence="1">
    <location>
        <begin position="16"/>
        <end position="36"/>
    </location>
</feature>
<accession>A0A099UHE8</accession>
<evidence type="ECO:0000313" key="2">
    <source>
        <dbReference type="EMBL" id="CUU39451.1"/>
    </source>
</evidence>
<organism evidence="2 5">
    <name type="scientific">Helicobacter typhlonius</name>
    <dbReference type="NCBI Taxonomy" id="76936"/>
    <lineage>
        <taxon>Bacteria</taxon>
        <taxon>Pseudomonadati</taxon>
        <taxon>Campylobacterota</taxon>
        <taxon>Epsilonproteobacteria</taxon>
        <taxon>Campylobacterales</taxon>
        <taxon>Helicobacteraceae</taxon>
        <taxon>Helicobacter</taxon>
    </lineage>
</organism>
<reference evidence="3 4" key="1">
    <citation type="journal article" date="2014" name="Genome Announc.">
        <title>Draft genome sequences of eight enterohepatic helicobacter species isolated from both laboratory and wild rodents.</title>
        <authorList>
            <person name="Sheh A."/>
            <person name="Shen Z."/>
            <person name="Fox J.G."/>
        </authorList>
    </citation>
    <scope>NUCLEOTIDE SEQUENCE [LARGE SCALE GENOMIC DNA]</scope>
    <source>
        <strain evidence="3 4">MIT 98-6810</strain>
    </source>
</reference>
<proteinExistence type="predicted"/>
<dbReference type="Proteomes" id="UP000029925">
    <property type="component" value="Unassembled WGS sequence"/>
</dbReference>
<keyword evidence="1" id="KW-0472">Membrane</keyword>
<name>A0A099UHE8_9HELI</name>
<dbReference type="RefSeq" id="WP_034342910.1">
    <property type="nucleotide sequence ID" value="NZ_CAOLUG010000035.1"/>
</dbReference>
<sequence length="71" mass="8133">MKLGNKGMKILKTFHLINVIMWIGGVISLVTLQLGITPDLKETMYVERVDLINFHLKPNAKRSKTLKINQK</sequence>
<keyword evidence="1" id="KW-0812">Transmembrane</keyword>
<dbReference type="EMBL" id="JRPF02000001">
    <property type="protein sequence ID" value="TLD79448.1"/>
    <property type="molecule type" value="Genomic_DNA"/>
</dbReference>
<keyword evidence="1" id="KW-1133">Transmembrane helix</keyword>
<evidence type="ECO:0000313" key="4">
    <source>
        <dbReference type="Proteomes" id="UP000029925"/>
    </source>
</evidence>
<evidence type="ECO:0000313" key="3">
    <source>
        <dbReference type="EMBL" id="TLD79448.1"/>
    </source>
</evidence>
<dbReference type="AlphaFoldDB" id="A0A099UHE8"/>
<evidence type="ECO:0000313" key="5">
    <source>
        <dbReference type="Proteomes" id="UP000064525"/>
    </source>
</evidence>
<dbReference type="Proteomes" id="UP000064525">
    <property type="component" value="Chromosome I"/>
</dbReference>
<reference evidence="2" key="3">
    <citation type="submission" date="2015-11" db="EMBL/GenBank/DDBJ databases">
        <authorList>
            <person name="Zhang Y."/>
            <person name="Guo Z."/>
        </authorList>
    </citation>
    <scope>NUCLEOTIDE SEQUENCE</scope>
    <source>
        <strain evidence="2">1</strain>
    </source>
</reference>
<dbReference type="GeneID" id="78152245"/>